<gene>
    <name evidence="2" type="ORF">CLV31_101405</name>
</gene>
<keyword evidence="3" id="KW-1185">Reference proteome</keyword>
<dbReference type="AlphaFoldDB" id="A0A326S3L4"/>
<organism evidence="2 3">
    <name type="scientific">Algoriphagus aquaeductus</name>
    <dbReference type="NCBI Taxonomy" id="475299"/>
    <lineage>
        <taxon>Bacteria</taxon>
        <taxon>Pseudomonadati</taxon>
        <taxon>Bacteroidota</taxon>
        <taxon>Cytophagia</taxon>
        <taxon>Cytophagales</taxon>
        <taxon>Cyclobacteriaceae</taxon>
        <taxon>Algoriphagus</taxon>
    </lineage>
</organism>
<feature type="signal peptide" evidence="1">
    <location>
        <begin position="1"/>
        <end position="21"/>
    </location>
</feature>
<evidence type="ECO:0000256" key="1">
    <source>
        <dbReference type="SAM" id="SignalP"/>
    </source>
</evidence>
<protein>
    <submittedName>
        <fullName evidence="2">Uncharacterized protein DUF4249</fullName>
    </submittedName>
</protein>
<proteinExistence type="predicted"/>
<keyword evidence="1" id="KW-0732">Signal</keyword>
<name>A0A326S3L4_9BACT</name>
<dbReference type="Pfam" id="PF14054">
    <property type="entry name" value="DUF4249"/>
    <property type="match status" value="1"/>
</dbReference>
<comment type="caution">
    <text evidence="2">The sequence shown here is derived from an EMBL/GenBank/DDBJ whole genome shotgun (WGS) entry which is preliminary data.</text>
</comment>
<evidence type="ECO:0000313" key="3">
    <source>
        <dbReference type="Proteomes" id="UP000248917"/>
    </source>
</evidence>
<dbReference type="InterPro" id="IPR025345">
    <property type="entry name" value="DUF4249"/>
</dbReference>
<sequence>MKRLNQLSILCLFAWSMLSCVDEINLNLPNSNEILVVDAWVGNLTSDTYIRVYRARPFVSFSPSGSEPQVKLQELVVERKDGTLFPFQLLNETIYSPVRRFNLMEGEEYRLRFTTLEGKKFESSWEKVPPKVEPLDWNTKAFERQILVRTGTTSFFQPGTFADINLKIKDPGKGPIGYLIKTSGISEQFTTSERDNCECVCYLPDPNIFPGMNIRSNEAFEGKEIDLKVGEIPLSSLGRYLAMTEVITLTEFGQQYLSQVDLQQRNTGSIFDPAPFRIKGNIQSVDSEETVLGGFFLFQKTATEKLFFRTQIRNESRELNHYFEPLVMVGGTCRTYYTDALPTIPNSFRP</sequence>
<dbReference type="Proteomes" id="UP000248917">
    <property type="component" value="Unassembled WGS sequence"/>
</dbReference>
<dbReference type="RefSeq" id="WP_111391199.1">
    <property type="nucleotide sequence ID" value="NZ_QKTX01000001.1"/>
</dbReference>
<accession>A0A326S3L4</accession>
<evidence type="ECO:0000313" key="2">
    <source>
        <dbReference type="EMBL" id="PZV87528.1"/>
    </source>
</evidence>
<reference evidence="2 3" key="1">
    <citation type="submission" date="2018-06" db="EMBL/GenBank/DDBJ databases">
        <title>Genomic Encyclopedia of Archaeal and Bacterial Type Strains, Phase II (KMG-II): from individual species to whole genera.</title>
        <authorList>
            <person name="Goeker M."/>
        </authorList>
    </citation>
    <scope>NUCLEOTIDE SEQUENCE [LARGE SCALE GENOMIC DNA]</scope>
    <source>
        <strain evidence="2 3">T4</strain>
    </source>
</reference>
<feature type="chain" id="PRO_5016333637" evidence="1">
    <location>
        <begin position="22"/>
        <end position="350"/>
    </location>
</feature>
<dbReference type="PROSITE" id="PS51257">
    <property type="entry name" value="PROKAR_LIPOPROTEIN"/>
    <property type="match status" value="1"/>
</dbReference>
<dbReference type="OrthoDB" id="922982at2"/>
<dbReference type="EMBL" id="QKTX01000001">
    <property type="protein sequence ID" value="PZV87528.1"/>
    <property type="molecule type" value="Genomic_DNA"/>
</dbReference>